<dbReference type="AlphaFoldDB" id="A0A0A9DU05"/>
<evidence type="ECO:0000313" key="1">
    <source>
        <dbReference type="EMBL" id="JAD87262.1"/>
    </source>
</evidence>
<accession>A0A0A9DU05</accession>
<name>A0A0A9DU05_ARUDO</name>
<proteinExistence type="predicted"/>
<organism evidence="1">
    <name type="scientific">Arundo donax</name>
    <name type="common">Giant reed</name>
    <name type="synonym">Donax arundinaceus</name>
    <dbReference type="NCBI Taxonomy" id="35708"/>
    <lineage>
        <taxon>Eukaryota</taxon>
        <taxon>Viridiplantae</taxon>
        <taxon>Streptophyta</taxon>
        <taxon>Embryophyta</taxon>
        <taxon>Tracheophyta</taxon>
        <taxon>Spermatophyta</taxon>
        <taxon>Magnoliopsida</taxon>
        <taxon>Liliopsida</taxon>
        <taxon>Poales</taxon>
        <taxon>Poaceae</taxon>
        <taxon>PACMAD clade</taxon>
        <taxon>Arundinoideae</taxon>
        <taxon>Arundineae</taxon>
        <taxon>Arundo</taxon>
    </lineage>
</organism>
<sequence length="48" mass="5397">MMRLIGTKLVVLVPRRTVAIHGHWCKILCGLALIKLWNQCLTAGQLIN</sequence>
<reference evidence="1" key="1">
    <citation type="submission" date="2014-09" db="EMBL/GenBank/DDBJ databases">
        <authorList>
            <person name="Magalhaes I.L.F."/>
            <person name="Oliveira U."/>
            <person name="Santos F.R."/>
            <person name="Vidigal T.H.D.A."/>
            <person name="Brescovit A.D."/>
            <person name="Santos A.J."/>
        </authorList>
    </citation>
    <scope>NUCLEOTIDE SEQUENCE</scope>
    <source>
        <tissue evidence="1">Shoot tissue taken approximately 20 cm above the soil surface</tissue>
    </source>
</reference>
<dbReference type="EMBL" id="GBRH01210633">
    <property type="protein sequence ID" value="JAD87262.1"/>
    <property type="molecule type" value="Transcribed_RNA"/>
</dbReference>
<protein>
    <submittedName>
        <fullName evidence="1">Uncharacterized protein</fullName>
    </submittedName>
</protein>
<reference evidence="1" key="2">
    <citation type="journal article" date="2015" name="Data Brief">
        <title>Shoot transcriptome of the giant reed, Arundo donax.</title>
        <authorList>
            <person name="Barrero R.A."/>
            <person name="Guerrero F.D."/>
            <person name="Moolhuijzen P."/>
            <person name="Goolsby J.A."/>
            <person name="Tidwell J."/>
            <person name="Bellgard S.E."/>
            <person name="Bellgard M.I."/>
        </authorList>
    </citation>
    <scope>NUCLEOTIDE SEQUENCE</scope>
    <source>
        <tissue evidence="1">Shoot tissue taken approximately 20 cm above the soil surface</tissue>
    </source>
</reference>